<dbReference type="AlphaFoldDB" id="A0A397GL93"/>
<organism evidence="1 2">
    <name type="scientific">Aspergillus thermomutatus</name>
    <name type="common">Neosartorya pseudofischeri</name>
    <dbReference type="NCBI Taxonomy" id="41047"/>
    <lineage>
        <taxon>Eukaryota</taxon>
        <taxon>Fungi</taxon>
        <taxon>Dikarya</taxon>
        <taxon>Ascomycota</taxon>
        <taxon>Pezizomycotina</taxon>
        <taxon>Eurotiomycetes</taxon>
        <taxon>Eurotiomycetidae</taxon>
        <taxon>Eurotiales</taxon>
        <taxon>Aspergillaceae</taxon>
        <taxon>Aspergillus</taxon>
        <taxon>Aspergillus subgen. Fumigati</taxon>
    </lineage>
</organism>
<evidence type="ECO:0000313" key="2">
    <source>
        <dbReference type="Proteomes" id="UP000215305"/>
    </source>
</evidence>
<accession>A0A397GL93</accession>
<gene>
    <name evidence="1" type="ORF">CDV56_105777</name>
</gene>
<dbReference type="EMBL" id="NKHU02000144">
    <property type="protein sequence ID" value="RHZ51802.1"/>
    <property type="molecule type" value="Genomic_DNA"/>
</dbReference>
<keyword evidence="2" id="KW-1185">Reference proteome</keyword>
<protein>
    <submittedName>
        <fullName evidence="1">Uncharacterized protein</fullName>
    </submittedName>
</protein>
<dbReference type="Proteomes" id="UP000215305">
    <property type="component" value="Unassembled WGS sequence"/>
</dbReference>
<dbReference type="InterPro" id="IPR036770">
    <property type="entry name" value="Ankyrin_rpt-contain_sf"/>
</dbReference>
<proteinExistence type="predicted"/>
<evidence type="ECO:0000313" key="1">
    <source>
        <dbReference type="EMBL" id="RHZ51802.1"/>
    </source>
</evidence>
<comment type="caution">
    <text evidence="1">The sequence shown here is derived from an EMBL/GenBank/DDBJ whole genome shotgun (WGS) entry which is preliminary data.</text>
</comment>
<dbReference type="OrthoDB" id="2980193at2759"/>
<reference evidence="1" key="1">
    <citation type="submission" date="2018-08" db="EMBL/GenBank/DDBJ databases">
        <title>Draft genome sequence of azole-resistant Aspergillus thermomutatus (Neosartorya pseudofischeri) strain HMR AF 39, isolated from a human nasal aspirate.</title>
        <authorList>
            <person name="Parent-Michaud M."/>
            <person name="Dufresne P.J."/>
            <person name="Fournier E."/>
            <person name="Martineau C."/>
            <person name="Moreira S."/>
            <person name="Perkins V."/>
            <person name="De Repentigny L."/>
            <person name="Dufresne S.F."/>
        </authorList>
    </citation>
    <scope>NUCLEOTIDE SEQUENCE [LARGE SCALE GENOMIC DNA]</scope>
    <source>
        <strain evidence="1">HMR AF 39</strain>
    </source>
</reference>
<name>A0A397GL93_ASPTH</name>
<dbReference type="RefSeq" id="XP_026613079.1">
    <property type="nucleotide sequence ID" value="XM_026759396.1"/>
</dbReference>
<dbReference type="VEuPathDB" id="FungiDB:CDV56_105777"/>
<sequence>MYQLTAEDLDDTHEDDTPVIRAAAKPNPAILEAILACYAASSNKENLPLIEWRQIDSLSPNTTVNMYGRIQSPINAAIGANLPDNVRLLLAAGADPNSIKARDMADYSIGPLTEAELDKRRHGFPHFWTEPNIPKQGLPMGRPSDRALTALELIAKTGNLEILDLLQAAGVEESA</sequence>
<dbReference type="SUPFAM" id="SSF48403">
    <property type="entry name" value="Ankyrin repeat"/>
    <property type="match status" value="1"/>
</dbReference>
<dbReference type="STRING" id="41047.A0A397GL93"/>
<dbReference type="GeneID" id="38127751"/>
<dbReference type="Gene3D" id="1.25.40.20">
    <property type="entry name" value="Ankyrin repeat-containing domain"/>
    <property type="match status" value="1"/>
</dbReference>